<dbReference type="InterPro" id="IPR014825">
    <property type="entry name" value="DNA_alkylation"/>
</dbReference>
<dbReference type="Pfam" id="PF08713">
    <property type="entry name" value="DNA_alkylation"/>
    <property type="match status" value="1"/>
</dbReference>
<protein>
    <submittedName>
        <fullName evidence="1">DNA alkylation repair protein</fullName>
    </submittedName>
</protein>
<organism evidence="1 2">
    <name type="scientific">endosymbiont of Escarpia spicata</name>
    <dbReference type="NCBI Taxonomy" id="2200908"/>
    <lineage>
        <taxon>Bacteria</taxon>
        <taxon>Pseudomonadati</taxon>
        <taxon>Pseudomonadota</taxon>
        <taxon>Gammaproteobacteria</taxon>
        <taxon>sulfur-oxidizing symbionts</taxon>
    </lineage>
</organism>
<sequence>MSHQKELSALRAALKSHITPDKAEILQRFFKTGPGEYGEGDQFHGVVVPDQRRVARQFKTLALPAVEQLMQSAFHEERLTALFILIHQFEMGNLTVKERIFQTYVRNMVYINSWDLVDSSAPHIIGAWLEQRDRSQLYEWADSDDLWQRRIAMLATFRYIKNGEFEDALKIADKLVDDPQDLIHKAVGWMLREIGKRDLARERQFLDRHAATMPRTMLRYAIEKLPEPQRQAYLKLKP</sequence>
<dbReference type="Proteomes" id="UP000254771">
    <property type="component" value="Unassembled WGS sequence"/>
</dbReference>
<comment type="caution">
    <text evidence="1">The sequence shown here is derived from an EMBL/GenBank/DDBJ whole genome shotgun (WGS) entry which is preliminary data.</text>
</comment>
<dbReference type="CDD" id="cd06561">
    <property type="entry name" value="AlkD_like"/>
    <property type="match status" value="1"/>
</dbReference>
<accession>A0A370DHN8</accession>
<name>A0A370DHN8_9GAMM</name>
<dbReference type="PANTHER" id="PTHR34070:SF1">
    <property type="entry name" value="DNA ALKYLATION REPAIR PROTEIN"/>
    <property type="match status" value="1"/>
</dbReference>
<evidence type="ECO:0000313" key="1">
    <source>
        <dbReference type="EMBL" id="RDH83676.1"/>
    </source>
</evidence>
<evidence type="ECO:0000313" key="2">
    <source>
        <dbReference type="Proteomes" id="UP000254771"/>
    </source>
</evidence>
<dbReference type="Gene3D" id="1.25.10.90">
    <property type="match status" value="1"/>
</dbReference>
<proteinExistence type="predicted"/>
<reference evidence="1 2" key="1">
    <citation type="journal article" date="2018" name="ISME J.">
        <title>Endosymbiont genomes yield clues of tubeworm success.</title>
        <authorList>
            <person name="Li Y."/>
            <person name="Liles M.R."/>
            <person name="Halanych K.M."/>
        </authorList>
    </citation>
    <scope>NUCLEOTIDE SEQUENCE [LARGE SCALE GENOMIC DNA]</scope>
    <source>
        <strain evidence="1">A1462</strain>
    </source>
</reference>
<gene>
    <name evidence="1" type="ORF">DIZ78_13720</name>
</gene>
<dbReference type="AlphaFoldDB" id="A0A370DHN8"/>
<dbReference type="SUPFAM" id="SSF48371">
    <property type="entry name" value="ARM repeat"/>
    <property type="match status" value="1"/>
</dbReference>
<dbReference type="EMBL" id="QFXE01000018">
    <property type="protein sequence ID" value="RDH83676.1"/>
    <property type="molecule type" value="Genomic_DNA"/>
</dbReference>
<dbReference type="InterPro" id="IPR016024">
    <property type="entry name" value="ARM-type_fold"/>
</dbReference>
<keyword evidence="2" id="KW-1185">Reference proteome</keyword>
<dbReference type="PANTHER" id="PTHR34070">
    <property type="entry name" value="ARMADILLO-TYPE FOLD"/>
    <property type="match status" value="1"/>
</dbReference>